<gene>
    <name evidence="2" type="ORF">SAMN04487947_0856</name>
</gene>
<dbReference type="AlphaFoldDB" id="A0A1I6GB46"/>
<keyword evidence="1" id="KW-0812">Transmembrane</keyword>
<dbReference type="Proteomes" id="UP000198531">
    <property type="component" value="Unassembled WGS sequence"/>
</dbReference>
<accession>A0A1I6GB46</accession>
<name>A0A1I6GB46_9EURY</name>
<sequence length="448" mass="47470">MLVASAMVAPVVAGTRPAASGNVDAVDEADSVEQAQAAAPDVVVRPVTLRFPNERSSAERTLTVGNVGDATLTVRSVVVVGPDRSSFDTGFDGPVTLDPGERLNVSVSFAGGDGRPRFATVHVMSDDPDEPQRNVWLTNTRTVADVSPSRVLATKTLVNASVRNAEANTTQSLNLSWPLTRDDRFAIDALSFTPERDGNVTLSVATNESRFADVPAFALADGTESAGYLRVRHSIANENVRNVTVRFRVRRDVLAGNETDPEDVALYRHVNGTWTELPTRVVGAGDTHHFFEARAPGLSDFATGVKQARFRITDAVVTVTRIRTDEGTEVFVRVRNVGGADGTYAVALLLGDEVVDRRELSIAPNGSRQATFERSFGEPGTYEVFVNERFVGTVTVESAATTAAAAAPSETTEAGAADTGESVPGFGFPAAGLAVLAVASLLAARRRG</sequence>
<evidence type="ECO:0000313" key="2">
    <source>
        <dbReference type="EMBL" id="SFR39398.1"/>
    </source>
</evidence>
<evidence type="ECO:0000313" key="3">
    <source>
        <dbReference type="Proteomes" id="UP000198531"/>
    </source>
</evidence>
<dbReference type="Gene3D" id="2.60.40.10">
    <property type="entry name" value="Immunoglobulins"/>
    <property type="match status" value="2"/>
</dbReference>
<dbReference type="InterPro" id="IPR026453">
    <property type="entry name" value="PGF_pre_PGF"/>
</dbReference>
<keyword evidence="1" id="KW-1133">Transmembrane helix</keyword>
<protein>
    <submittedName>
        <fullName evidence="2">PGF-pre-PGF domain-containing protein</fullName>
    </submittedName>
</protein>
<dbReference type="InterPro" id="IPR013783">
    <property type="entry name" value="Ig-like_fold"/>
</dbReference>
<feature type="transmembrane region" description="Helical" evidence="1">
    <location>
        <begin position="426"/>
        <end position="444"/>
    </location>
</feature>
<dbReference type="NCBIfam" id="TIGR04213">
    <property type="entry name" value="PGF_pre_PGF"/>
    <property type="match status" value="1"/>
</dbReference>
<proteinExistence type="predicted"/>
<organism evidence="2 3">
    <name type="scientific">Halogeometricum rufum</name>
    <dbReference type="NCBI Taxonomy" id="553469"/>
    <lineage>
        <taxon>Archaea</taxon>
        <taxon>Methanobacteriati</taxon>
        <taxon>Methanobacteriota</taxon>
        <taxon>Stenosarchaea group</taxon>
        <taxon>Halobacteria</taxon>
        <taxon>Halobacteriales</taxon>
        <taxon>Haloferacaceae</taxon>
        <taxon>Halogeometricum</taxon>
    </lineage>
</organism>
<keyword evidence="1" id="KW-0472">Membrane</keyword>
<evidence type="ECO:0000256" key="1">
    <source>
        <dbReference type="SAM" id="Phobius"/>
    </source>
</evidence>
<reference evidence="3" key="1">
    <citation type="submission" date="2016-10" db="EMBL/GenBank/DDBJ databases">
        <authorList>
            <person name="Varghese N."/>
            <person name="Submissions S."/>
        </authorList>
    </citation>
    <scope>NUCLEOTIDE SEQUENCE [LARGE SCALE GENOMIC DNA]</scope>
    <source>
        <strain evidence="3">CGMCC 1.7736</strain>
    </source>
</reference>
<dbReference type="EMBL" id="FOYT01000001">
    <property type="protein sequence ID" value="SFR39398.1"/>
    <property type="molecule type" value="Genomic_DNA"/>
</dbReference>
<keyword evidence="3" id="KW-1185">Reference proteome</keyword>